<dbReference type="InterPro" id="IPR032675">
    <property type="entry name" value="LRR_dom_sf"/>
</dbReference>
<evidence type="ECO:0000259" key="1">
    <source>
        <dbReference type="PROSITE" id="PS50181"/>
    </source>
</evidence>
<evidence type="ECO:0000313" key="3">
    <source>
        <dbReference type="Proteomes" id="UP000016801"/>
    </source>
</evidence>
<dbReference type="VEuPathDB" id="FungiDB:CPUR_07093"/>
<dbReference type="SUPFAM" id="SSF81383">
    <property type="entry name" value="F-box domain"/>
    <property type="match status" value="1"/>
</dbReference>
<accession>M1WHR1</accession>
<sequence>MADLLESGRDSYAAKRYRQASQFFRRSFSKCDNPYHIQALDSQAATYEALGELYKAMKYAAWMVELAPQLPDGYLRVGRIARLQKKYEYAWKIYTAGIKANEQNAAGSSAKLQILLHRSSLKQDPFRLPAEIVTQIFSYLDFREILVCFRVCKNWERTLTSPLQSPLWRDITFQKFETEIPRLDLLRKMLLWAGDGGARKIVTSRDTEITQPTLTLLLEASPRLEYLKIGSLQGNLTFPSDKKTWDRLRHVSIGGSFDRTPVDLPGGFPQMFLQNAASTLEHLNLVSIPKEWYKSVPSIPVLPKLKTLLIHGFQDAGTPFTIYPLSIAFPRLEQLYINSLFNLHPEPVAIWRKEQENIWPHLKVLIFQPHVLRLRDYDEARTHSTLQYLTSLNSGNSLQHIQFRFDLHCNFDFFPHTQFQNLRSLRSKTMWMSPDRARTLLSNAVRNKKLNSFDIVFPNPYGDPRLTADACVRHLEGYEWLRGTPTIHTLGCQDFYSSFDPEDEDGRLLPQFLATFPNLRTLIITTPLYYTKAELAKLILAILKATQLKTIYVRYFTVETFGWLEEAARSKGTKIIEGSEPSIWPIPLDQ</sequence>
<dbReference type="Proteomes" id="UP000016801">
    <property type="component" value="Unassembled WGS sequence"/>
</dbReference>
<protein>
    <recommendedName>
        <fullName evidence="1">F-box domain-containing protein</fullName>
    </recommendedName>
</protein>
<keyword evidence="3" id="KW-1185">Reference proteome</keyword>
<dbReference type="PROSITE" id="PS50181">
    <property type="entry name" value="FBOX"/>
    <property type="match status" value="1"/>
</dbReference>
<dbReference type="Gene3D" id="3.80.10.10">
    <property type="entry name" value="Ribonuclease Inhibitor"/>
    <property type="match status" value="1"/>
</dbReference>
<dbReference type="InterPro" id="IPR001810">
    <property type="entry name" value="F-box_dom"/>
</dbReference>
<dbReference type="OrthoDB" id="2254954at2759"/>
<dbReference type="SMART" id="SM00256">
    <property type="entry name" value="FBOX"/>
    <property type="match status" value="1"/>
</dbReference>
<dbReference type="Gene3D" id="1.25.40.10">
    <property type="entry name" value="Tetratricopeptide repeat domain"/>
    <property type="match status" value="1"/>
</dbReference>
<gene>
    <name evidence="2" type="ORF">CPUR_07093</name>
</gene>
<dbReference type="InterPro" id="IPR011990">
    <property type="entry name" value="TPR-like_helical_dom_sf"/>
</dbReference>
<dbReference type="EMBL" id="CAGA01000052">
    <property type="protein sequence ID" value="CCE33169.1"/>
    <property type="molecule type" value="Genomic_DNA"/>
</dbReference>
<dbReference type="HOGENOM" id="CLU_010622_0_0_1"/>
<dbReference type="SUPFAM" id="SSF48452">
    <property type="entry name" value="TPR-like"/>
    <property type="match status" value="1"/>
</dbReference>
<reference evidence="2 3" key="1">
    <citation type="journal article" date="2013" name="PLoS Genet.">
        <title>Plant-symbiotic fungi as chemical engineers: Multi-genome analysis of the Clavicipitaceae reveals dynamics of alkaloid loci.</title>
        <authorList>
            <person name="Schardl C.L."/>
            <person name="Young C.A."/>
            <person name="Hesse U."/>
            <person name="Amyotte S.G."/>
            <person name="Andreeva K."/>
            <person name="Calie P.J."/>
            <person name="Fleetwood D.J."/>
            <person name="Haws D.C."/>
            <person name="Moore N."/>
            <person name="Oeser B."/>
            <person name="Panaccione D.G."/>
            <person name="Schweri K.K."/>
            <person name="Voisey C.R."/>
            <person name="Farman M.L."/>
            <person name="Jaromczyk J.W."/>
            <person name="Roe B.A."/>
            <person name="O'Sullivan D.M."/>
            <person name="Scott B."/>
            <person name="Tudzynski P."/>
            <person name="An Z."/>
            <person name="Arnaoudova E.G."/>
            <person name="Bullock C.T."/>
            <person name="Charlton N.D."/>
            <person name="Chen L."/>
            <person name="Cox M."/>
            <person name="Dinkins R.D."/>
            <person name="Florea S."/>
            <person name="Glenn A.E."/>
            <person name="Gordon A."/>
            <person name="Gueldener U."/>
            <person name="Harris D.R."/>
            <person name="Hollin W."/>
            <person name="Jaromczyk J."/>
            <person name="Johnson R.D."/>
            <person name="Khan A.K."/>
            <person name="Leistner E."/>
            <person name="Leuchtmann A."/>
            <person name="Li C."/>
            <person name="Liu J."/>
            <person name="Liu J."/>
            <person name="Liu M."/>
            <person name="Mace W."/>
            <person name="Machado C."/>
            <person name="Nagabhyru P."/>
            <person name="Pan J."/>
            <person name="Schmid J."/>
            <person name="Sugawara K."/>
            <person name="Steiner U."/>
            <person name="Takach J.E."/>
            <person name="Tanaka E."/>
            <person name="Webb J.S."/>
            <person name="Wilson E.V."/>
            <person name="Wiseman J.L."/>
            <person name="Yoshida R."/>
            <person name="Zeng Z."/>
        </authorList>
    </citation>
    <scope>NUCLEOTIDE SEQUENCE [LARGE SCALE GENOMIC DNA]</scope>
    <source>
        <strain evidence="2 3">20.1</strain>
    </source>
</reference>
<name>M1WHR1_CLAP2</name>
<evidence type="ECO:0000313" key="2">
    <source>
        <dbReference type="EMBL" id="CCE33169.1"/>
    </source>
</evidence>
<organism evidence="2 3">
    <name type="scientific">Claviceps purpurea (strain 20.1)</name>
    <name type="common">Ergot fungus</name>
    <name type="synonym">Sphacelia segetum</name>
    <dbReference type="NCBI Taxonomy" id="1111077"/>
    <lineage>
        <taxon>Eukaryota</taxon>
        <taxon>Fungi</taxon>
        <taxon>Dikarya</taxon>
        <taxon>Ascomycota</taxon>
        <taxon>Pezizomycotina</taxon>
        <taxon>Sordariomycetes</taxon>
        <taxon>Hypocreomycetidae</taxon>
        <taxon>Hypocreales</taxon>
        <taxon>Clavicipitaceae</taxon>
        <taxon>Claviceps</taxon>
    </lineage>
</organism>
<dbReference type="Pfam" id="PF12937">
    <property type="entry name" value="F-box-like"/>
    <property type="match status" value="1"/>
</dbReference>
<comment type="caution">
    <text evidence="2">The sequence shown here is derived from an EMBL/GenBank/DDBJ whole genome shotgun (WGS) entry which is preliminary data.</text>
</comment>
<dbReference type="STRING" id="1111077.M1WHR1"/>
<dbReference type="eggNOG" id="ENOG502S69X">
    <property type="taxonomic scope" value="Eukaryota"/>
</dbReference>
<dbReference type="SUPFAM" id="SSF52047">
    <property type="entry name" value="RNI-like"/>
    <property type="match status" value="1"/>
</dbReference>
<dbReference type="InterPro" id="IPR036047">
    <property type="entry name" value="F-box-like_dom_sf"/>
</dbReference>
<proteinExistence type="predicted"/>
<feature type="domain" description="F-box" evidence="1">
    <location>
        <begin position="122"/>
        <end position="171"/>
    </location>
</feature>
<dbReference type="Gene3D" id="1.20.1280.50">
    <property type="match status" value="1"/>
</dbReference>
<dbReference type="AlphaFoldDB" id="M1WHR1"/>